<keyword evidence="4" id="KW-0597">Phosphoprotein</keyword>
<evidence type="ECO:0000256" key="3">
    <source>
        <dbReference type="ARBA" id="ARBA00012438"/>
    </source>
</evidence>
<gene>
    <name evidence="11" type="ORF">BC008_21075</name>
    <name evidence="12" type="ORF">BC008_22010</name>
</gene>
<dbReference type="PANTHER" id="PTHR45528:SF10">
    <property type="entry name" value="METHYL-ACCEPTING CHEMOTAXIS PROTEIN"/>
    <property type="match status" value="1"/>
</dbReference>
<evidence type="ECO:0000256" key="2">
    <source>
        <dbReference type="ARBA" id="ARBA00004141"/>
    </source>
</evidence>
<evidence type="ECO:0000256" key="9">
    <source>
        <dbReference type="SAM" id="Phobius"/>
    </source>
</evidence>
<evidence type="ECO:0000256" key="8">
    <source>
        <dbReference type="SAM" id="MobiDB-lite"/>
    </source>
</evidence>
<evidence type="ECO:0000256" key="1">
    <source>
        <dbReference type="ARBA" id="ARBA00000085"/>
    </source>
</evidence>
<keyword evidence="13" id="KW-1185">Reference proteome</keyword>
<accession>A0A0V7ZLL8</accession>
<evidence type="ECO:0000313" key="13">
    <source>
        <dbReference type="Proteomes" id="UP000053372"/>
    </source>
</evidence>
<keyword evidence="5" id="KW-0808">Transferase</keyword>
<evidence type="ECO:0000256" key="4">
    <source>
        <dbReference type="ARBA" id="ARBA00022553"/>
    </source>
</evidence>
<protein>
    <recommendedName>
        <fullName evidence="3">histidine kinase</fullName>
        <ecNumber evidence="3">2.7.13.3</ecNumber>
    </recommendedName>
</protein>
<dbReference type="PROSITE" id="PS50885">
    <property type="entry name" value="HAMP"/>
    <property type="match status" value="1"/>
</dbReference>
<keyword evidence="9" id="KW-0812">Transmembrane</keyword>
<dbReference type="GO" id="GO:0000155">
    <property type="term" value="F:phosphorelay sensor kinase activity"/>
    <property type="evidence" value="ECO:0007669"/>
    <property type="project" value="TreeGrafter"/>
</dbReference>
<evidence type="ECO:0000256" key="6">
    <source>
        <dbReference type="ARBA" id="ARBA00022777"/>
    </source>
</evidence>
<organism evidence="11 13">
    <name type="scientific">Mastigocoleus testarum BC008</name>
    <dbReference type="NCBI Taxonomy" id="371196"/>
    <lineage>
        <taxon>Bacteria</taxon>
        <taxon>Bacillati</taxon>
        <taxon>Cyanobacteriota</taxon>
        <taxon>Cyanophyceae</taxon>
        <taxon>Nostocales</taxon>
        <taxon>Hapalosiphonaceae</taxon>
        <taxon>Mastigocoleus</taxon>
    </lineage>
</organism>
<evidence type="ECO:0000313" key="12">
    <source>
        <dbReference type="EMBL" id="KST65652.1"/>
    </source>
</evidence>
<comment type="catalytic activity">
    <reaction evidence="1">
        <text>ATP + protein L-histidine = ADP + protein N-phospho-L-histidine.</text>
        <dbReference type="EC" id="2.7.13.3"/>
    </reaction>
</comment>
<feature type="region of interest" description="Disordered" evidence="8">
    <location>
        <begin position="293"/>
        <end position="322"/>
    </location>
</feature>
<feature type="compositionally biased region" description="Low complexity" evidence="8">
    <location>
        <begin position="296"/>
        <end position="322"/>
    </location>
</feature>
<dbReference type="OrthoDB" id="114218at2"/>
<evidence type="ECO:0000313" key="11">
    <source>
        <dbReference type="EMBL" id="KST65294.1"/>
    </source>
</evidence>
<dbReference type="Proteomes" id="UP000053372">
    <property type="component" value="Unassembled WGS sequence"/>
</dbReference>
<dbReference type="Pfam" id="PF11845">
    <property type="entry name" value="Tll0287-like"/>
    <property type="match status" value="1"/>
</dbReference>
<dbReference type="InterPro" id="IPR021796">
    <property type="entry name" value="Tll0287-like_dom"/>
</dbReference>
<name>A0A0V7ZLL8_9CYAN</name>
<feature type="domain" description="HAMP" evidence="10">
    <location>
        <begin position="239"/>
        <end position="291"/>
    </location>
</feature>
<dbReference type="AlphaFoldDB" id="A0A0V7ZLL8"/>
<feature type="transmembrane region" description="Helical" evidence="9">
    <location>
        <begin position="214"/>
        <end position="237"/>
    </location>
</feature>
<dbReference type="EC" id="2.7.13.3" evidence="3"/>
<proteinExistence type="predicted"/>
<dbReference type="PANTHER" id="PTHR45528">
    <property type="entry name" value="SENSOR HISTIDINE KINASE CPXA"/>
    <property type="match status" value="1"/>
</dbReference>
<keyword evidence="7 9" id="KW-0472">Membrane</keyword>
<dbReference type="InterPro" id="IPR050398">
    <property type="entry name" value="HssS/ArlS-like"/>
</dbReference>
<dbReference type="EMBL" id="LMTZ01000109">
    <property type="protein sequence ID" value="KST65294.1"/>
    <property type="molecule type" value="Genomic_DNA"/>
</dbReference>
<sequence length="322" mass="36451">MFKNLKLKQKFTMILLVILIVGLSFCGLSLSLILRQNAEREIASTGLLLMETMTSVRQYTNEQIKPELNEQLEREFLPQVIPAYSATEVFNNLRSKEKYGQYFYKEATLNPTNPRDKADDFETEIVEKFRNNTKLKEWQGFRSEPAVDMFYIARPLQITEPSCLECHDTPERAPKTQIKNYGPVGGFGWKLNEIVGAQIISVPASAVIQKANQYSFLIVGIVSIVFVAIILLVNLLLNRQIVRPLKRITRVAEEVSTGHMDVDFEQLSNDEIGNLAKAFKRMKLSLEMAMRRLKRPPGNTNTGNPSNYGNSGNSGNYGNSGY</sequence>
<comment type="caution">
    <text evidence="11">The sequence shown here is derived from an EMBL/GenBank/DDBJ whole genome shotgun (WGS) entry which is preliminary data.</text>
</comment>
<dbReference type="Pfam" id="PF00672">
    <property type="entry name" value="HAMP"/>
    <property type="match status" value="1"/>
</dbReference>
<dbReference type="RefSeq" id="WP_027843425.1">
    <property type="nucleotide sequence ID" value="NZ_LMTZ01000106.1"/>
</dbReference>
<evidence type="ECO:0000256" key="7">
    <source>
        <dbReference type="ARBA" id="ARBA00023136"/>
    </source>
</evidence>
<dbReference type="CDD" id="cd06225">
    <property type="entry name" value="HAMP"/>
    <property type="match status" value="1"/>
</dbReference>
<evidence type="ECO:0000256" key="5">
    <source>
        <dbReference type="ARBA" id="ARBA00022679"/>
    </source>
</evidence>
<comment type="subcellular location">
    <subcellularLocation>
        <location evidence="2">Membrane</location>
        <topology evidence="2">Multi-pass membrane protein</topology>
    </subcellularLocation>
</comment>
<dbReference type="GO" id="GO:0005886">
    <property type="term" value="C:plasma membrane"/>
    <property type="evidence" value="ECO:0007669"/>
    <property type="project" value="TreeGrafter"/>
</dbReference>
<keyword evidence="9" id="KW-1133">Transmembrane helix</keyword>
<evidence type="ECO:0000259" key="10">
    <source>
        <dbReference type="PROSITE" id="PS50885"/>
    </source>
</evidence>
<dbReference type="EMBL" id="LMTZ01000106">
    <property type="protein sequence ID" value="KST65652.1"/>
    <property type="molecule type" value="Genomic_DNA"/>
</dbReference>
<dbReference type="InterPro" id="IPR003660">
    <property type="entry name" value="HAMP_dom"/>
</dbReference>
<dbReference type="Gene3D" id="6.10.340.10">
    <property type="match status" value="1"/>
</dbReference>
<reference evidence="11 13" key="1">
    <citation type="journal article" date="2015" name="Genome Announc.">
        <title>Draft Genome of the Euendolithic (true boring) Cyanobacterium Mastigocoleus testarum strain BC008.</title>
        <authorList>
            <person name="Guida B.S."/>
            <person name="Garcia-Pichel F."/>
        </authorList>
    </citation>
    <scope>NUCLEOTIDE SEQUENCE [LARGE SCALE GENOMIC DNA]</scope>
    <source>
        <strain evidence="11 13">BC008</strain>
    </source>
</reference>
<keyword evidence="6 11" id="KW-0418">Kinase</keyword>
<dbReference type="SMART" id="SM00304">
    <property type="entry name" value="HAMP"/>
    <property type="match status" value="1"/>
</dbReference>
<feature type="transmembrane region" description="Helical" evidence="9">
    <location>
        <begin position="12"/>
        <end position="34"/>
    </location>
</feature>
<dbReference type="SUPFAM" id="SSF158472">
    <property type="entry name" value="HAMP domain-like"/>
    <property type="match status" value="1"/>
</dbReference>